<reference evidence="1 2" key="1">
    <citation type="journal article" date="2019" name="Mol. Biol. Evol.">
        <title>Blast fungal genomes show frequent chromosomal changes, gene gains and losses, and effector gene turnover.</title>
        <authorList>
            <person name="Gomez Luciano L.B."/>
            <person name="Jason Tsai I."/>
            <person name="Chuma I."/>
            <person name="Tosa Y."/>
            <person name="Chen Y.H."/>
            <person name="Li J.Y."/>
            <person name="Li M.Y."/>
            <person name="Jade Lu M.Y."/>
            <person name="Nakayashiki H."/>
            <person name="Li W.H."/>
        </authorList>
    </citation>
    <scope>NUCLEOTIDE SEQUENCE [LARGE SCALE GENOMIC DNA]</scope>
    <source>
        <strain evidence="1">MZ5-1-6</strain>
    </source>
</reference>
<evidence type="ECO:0000313" key="2">
    <source>
        <dbReference type="Proteomes" id="UP000294847"/>
    </source>
</evidence>
<evidence type="ECO:0000313" key="1">
    <source>
        <dbReference type="EMBL" id="QBZ63963.1"/>
    </source>
</evidence>
<organism evidence="1 2">
    <name type="scientific">Pyricularia oryzae</name>
    <name type="common">Rice blast fungus</name>
    <name type="synonym">Magnaporthe oryzae</name>
    <dbReference type="NCBI Taxonomy" id="318829"/>
    <lineage>
        <taxon>Eukaryota</taxon>
        <taxon>Fungi</taxon>
        <taxon>Dikarya</taxon>
        <taxon>Ascomycota</taxon>
        <taxon>Pezizomycotina</taxon>
        <taxon>Sordariomycetes</taxon>
        <taxon>Sordariomycetidae</taxon>
        <taxon>Magnaporthales</taxon>
        <taxon>Pyriculariaceae</taxon>
        <taxon>Pyricularia</taxon>
    </lineage>
</organism>
<gene>
    <name evidence="1" type="ORF">PoMZ_05654</name>
</gene>
<dbReference type="EMBL" id="CP034209">
    <property type="protein sequence ID" value="QBZ63963.1"/>
    <property type="molecule type" value="Genomic_DNA"/>
</dbReference>
<dbReference type="AlphaFoldDB" id="A0A4P7NNQ3"/>
<protein>
    <submittedName>
        <fullName evidence="1">Uncharacterized protein</fullName>
    </submittedName>
</protein>
<proteinExistence type="predicted"/>
<accession>A0A4P7NNQ3</accession>
<sequence>MRLKGLKLALQEVAAANNDEEALAVDLIPRRLSPPTPVRPTTFRWLMKVRRGFLANLTDMLVNGQTSAASFISSAWAHPQLQKEAQLGRVYSTRSRARHIAEVVGGPYCDETWLGT</sequence>
<dbReference type="Proteomes" id="UP000294847">
    <property type="component" value="Chromosome 6"/>
</dbReference>
<name>A0A4P7NNQ3_PYROR</name>